<dbReference type="PaxDb" id="522772-Dacet_0576"/>
<dbReference type="OrthoDB" id="2625437at2"/>
<protein>
    <submittedName>
        <fullName evidence="1">Uncharacterized protein</fullName>
    </submittedName>
</protein>
<dbReference type="Proteomes" id="UP000002012">
    <property type="component" value="Chromosome"/>
</dbReference>
<dbReference type="eggNOG" id="ENOG5033IKY">
    <property type="taxonomic scope" value="Bacteria"/>
</dbReference>
<dbReference type="HOGENOM" id="CLU_192906_0_0_0"/>
<accession>D4H462</accession>
<evidence type="ECO:0000313" key="2">
    <source>
        <dbReference type="Proteomes" id="UP000002012"/>
    </source>
</evidence>
<organism evidence="1 2">
    <name type="scientific">Denitrovibrio acetiphilus (strain DSM 12809 / NBRC 114555 / N2460)</name>
    <dbReference type="NCBI Taxonomy" id="522772"/>
    <lineage>
        <taxon>Bacteria</taxon>
        <taxon>Pseudomonadati</taxon>
        <taxon>Deferribacterota</taxon>
        <taxon>Deferribacteres</taxon>
        <taxon>Deferribacterales</taxon>
        <taxon>Geovibrionaceae</taxon>
        <taxon>Denitrovibrio</taxon>
    </lineage>
</organism>
<dbReference type="STRING" id="522772.Dacet_0576"/>
<dbReference type="AlphaFoldDB" id="D4H462"/>
<reference evidence="1 2" key="1">
    <citation type="journal article" date="2010" name="Stand. Genomic Sci.">
        <title>Complete genome sequence of Denitrovibrio acetiphilus type strain (N2460).</title>
        <authorList>
            <person name="Kiss H."/>
            <person name="Lang E."/>
            <person name="Lapidus A."/>
            <person name="Copeland A."/>
            <person name="Nolan M."/>
            <person name="Glavina Del Rio T."/>
            <person name="Chen F."/>
            <person name="Lucas S."/>
            <person name="Tice H."/>
            <person name="Cheng J.F."/>
            <person name="Han C."/>
            <person name="Goodwin L."/>
            <person name="Pitluck S."/>
            <person name="Liolios K."/>
            <person name="Pati A."/>
            <person name="Ivanova N."/>
            <person name="Mavromatis K."/>
            <person name="Chen A."/>
            <person name="Palaniappan K."/>
            <person name="Land M."/>
            <person name="Hauser L."/>
            <person name="Chang Y.J."/>
            <person name="Jeffries C.D."/>
            <person name="Detter J.C."/>
            <person name="Brettin T."/>
            <person name="Spring S."/>
            <person name="Rohde M."/>
            <person name="Goker M."/>
            <person name="Woyke T."/>
            <person name="Bristow J."/>
            <person name="Eisen J.A."/>
            <person name="Markowitz V."/>
            <person name="Hugenholtz P."/>
            <person name="Kyrpides N.C."/>
            <person name="Klenk H.P."/>
        </authorList>
    </citation>
    <scope>NUCLEOTIDE SEQUENCE [LARGE SCALE GENOMIC DNA]</scope>
    <source>
        <strain evidence="2">DSM 12809 / NBRC 114555 / N2460</strain>
    </source>
</reference>
<gene>
    <name evidence="1" type="ordered locus">Dacet_0576</name>
</gene>
<evidence type="ECO:0000313" key="1">
    <source>
        <dbReference type="EMBL" id="ADD67373.1"/>
    </source>
</evidence>
<dbReference type="RefSeq" id="WP_013009917.1">
    <property type="nucleotide sequence ID" value="NC_013943.1"/>
</dbReference>
<name>D4H462_DENA2</name>
<proteinExistence type="predicted"/>
<dbReference type="EMBL" id="CP001968">
    <property type="protein sequence ID" value="ADD67373.1"/>
    <property type="molecule type" value="Genomic_DNA"/>
</dbReference>
<dbReference type="KEGG" id="dap:Dacet_0576"/>
<dbReference type="InParanoid" id="D4H462"/>
<sequence length="66" mass="7675">MEDKTCYVCSKTINEKDEIGVNKKLLGRNVVRFYCYDCLAENFEITTEELYAKIEEYKSQGCSLFG</sequence>
<keyword evidence="2" id="KW-1185">Reference proteome</keyword>